<accession>A0A0A9CP33</accession>
<reference evidence="1" key="2">
    <citation type="journal article" date="2015" name="Data Brief">
        <title>Shoot transcriptome of the giant reed, Arundo donax.</title>
        <authorList>
            <person name="Barrero R.A."/>
            <person name="Guerrero F.D."/>
            <person name="Moolhuijzen P."/>
            <person name="Goolsby J.A."/>
            <person name="Tidwell J."/>
            <person name="Bellgard S.E."/>
            <person name="Bellgard M.I."/>
        </authorList>
    </citation>
    <scope>NUCLEOTIDE SEQUENCE</scope>
    <source>
        <tissue evidence="1">Shoot tissue taken approximately 20 cm above the soil surface</tissue>
    </source>
</reference>
<protein>
    <submittedName>
        <fullName evidence="1">Uncharacterized protein</fullName>
    </submittedName>
</protein>
<evidence type="ECO:0000313" key="1">
    <source>
        <dbReference type="EMBL" id="JAD73267.1"/>
    </source>
</evidence>
<proteinExistence type="predicted"/>
<sequence>MSRWNIHLLSLT</sequence>
<name>A0A0A9CP33_ARUDO</name>
<reference evidence="1" key="1">
    <citation type="submission" date="2014-09" db="EMBL/GenBank/DDBJ databases">
        <authorList>
            <person name="Magalhaes I.L.F."/>
            <person name="Oliveira U."/>
            <person name="Santos F.R."/>
            <person name="Vidigal T.H.D.A."/>
            <person name="Brescovit A.D."/>
            <person name="Santos A.J."/>
        </authorList>
    </citation>
    <scope>NUCLEOTIDE SEQUENCE</scope>
    <source>
        <tissue evidence="1">Shoot tissue taken approximately 20 cm above the soil surface</tissue>
    </source>
</reference>
<dbReference type="EMBL" id="GBRH01224628">
    <property type="protein sequence ID" value="JAD73267.1"/>
    <property type="molecule type" value="Transcribed_RNA"/>
</dbReference>
<organism evidence="1">
    <name type="scientific">Arundo donax</name>
    <name type="common">Giant reed</name>
    <name type="synonym">Donax arundinaceus</name>
    <dbReference type="NCBI Taxonomy" id="35708"/>
    <lineage>
        <taxon>Eukaryota</taxon>
        <taxon>Viridiplantae</taxon>
        <taxon>Streptophyta</taxon>
        <taxon>Embryophyta</taxon>
        <taxon>Tracheophyta</taxon>
        <taxon>Spermatophyta</taxon>
        <taxon>Magnoliopsida</taxon>
        <taxon>Liliopsida</taxon>
        <taxon>Poales</taxon>
        <taxon>Poaceae</taxon>
        <taxon>PACMAD clade</taxon>
        <taxon>Arundinoideae</taxon>
        <taxon>Arundineae</taxon>
        <taxon>Arundo</taxon>
    </lineage>
</organism>